<dbReference type="PROSITE" id="PS50885">
    <property type="entry name" value="HAMP"/>
    <property type="match status" value="1"/>
</dbReference>
<proteinExistence type="predicted"/>
<sequence>MADFRHSVVFRMSASYGVVLMLSVALISTVFYVGTAGLLGRNIDTQLRGTMRQLVETREQHGADALVRQIHALLSDDRDIDTEIYLVTDASGRKIIGNLTAWPTAAIWPDGLRTMQVKRLGRDASSRLLAYRFGDGSRLLVGRDMHDVRELERMVIEALALGGGLVIVLATAGAMLFRRQLQRQLNAIHRVTTEVAGGSLDRRIAIGQSRDEFARVARDVNDMLDQIERLMESARNVSNAIAHDMRTPLGRIRSSMEQALRSPQRNERLVTGAENAITEIDGLITLLDKLLQIAEAESGVRMQSFAPVPLRELVEDIVELYRPAAEARMIDLEADVVGEPVALADHHLLAGMLANLLDNALKYAGDGATVRVRATQAQEPGMVALSVRDDGPGMPEETLARATERFFRADASRHRPGNGLGLSIVAAVIALHRGRLVLRNMAPGLEVCMLLPVANLSGS</sequence>
<keyword evidence="4" id="KW-0597">Phosphoprotein</keyword>
<dbReference type="Pfam" id="PF02518">
    <property type="entry name" value="HATPase_c"/>
    <property type="match status" value="1"/>
</dbReference>
<evidence type="ECO:0000313" key="15">
    <source>
        <dbReference type="Proteomes" id="UP000490980"/>
    </source>
</evidence>
<dbReference type="InterPro" id="IPR004358">
    <property type="entry name" value="Sig_transdc_His_kin-like_C"/>
</dbReference>
<comment type="caution">
    <text evidence="14">The sequence shown here is derived from an EMBL/GenBank/DDBJ whole genome shotgun (WGS) entry which is preliminary data.</text>
</comment>
<evidence type="ECO:0000256" key="9">
    <source>
        <dbReference type="ARBA" id="ARBA00023012"/>
    </source>
</evidence>
<dbReference type="InterPro" id="IPR003661">
    <property type="entry name" value="HisK_dim/P_dom"/>
</dbReference>
<protein>
    <recommendedName>
        <fullName evidence="3">histidine kinase</fullName>
        <ecNumber evidence="3">2.7.13.3</ecNumber>
    </recommendedName>
</protein>
<dbReference type="SUPFAM" id="SSF55874">
    <property type="entry name" value="ATPase domain of HSP90 chaperone/DNA topoisomerase II/histidine kinase"/>
    <property type="match status" value="1"/>
</dbReference>
<dbReference type="SMART" id="SM00304">
    <property type="entry name" value="HAMP"/>
    <property type="match status" value="1"/>
</dbReference>
<dbReference type="GO" id="GO:0005886">
    <property type="term" value="C:plasma membrane"/>
    <property type="evidence" value="ECO:0007669"/>
    <property type="project" value="TreeGrafter"/>
</dbReference>
<name>A0A7X5UD75_9GAMM</name>
<evidence type="ECO:0000256" key="5">
    <source>
        <dbReference type="ARBA" id="ARBA00022679"/>
    </source>
</evidence>
<evidence type="ECO:0000259" key="12">
    <source>
        <dbReference type="PROSITE" id="PS50109"/>
    </source>
</evidence>
<dbReference type="GO" id="GO:0000155">
    <property type="term" value="F:phosphorelay sensor kinase activity"/>
    <property type="evidence" value="ECO:0007669"/>
    <property type="project" value="InterPro"/>
</dbReference>
<evidence type="ECO:0000256" key="3">
    <source>
        <dbReference type="ARBA" id="ARBA00012438"/>
    </source>
</evidence>
<reference evidence="14 15" key="1">
    <citation type="submission" date="2020-03" db="EMBL/GenBank/DDBJ databases">
        <authorList>
            <person name="Lai Q."/>
        </authorList>
    </citation>
    <scope>NUCLEOTIDE SEQUENCE [LARGE SCALE GENOMIC DNA]</scope>
    <source>
        <strain evidence="14 15">CCUG 25036</strain>
    </source>
</reference>
<evidence type="ECO:0000256" key="11">
    <source>
        <dbReference type="SAM" id="Phobius"/>
    </source>
</evidence>
<dbReference type="Proteomes" id="UP000490980">
    <property type="component" value="Unassembled WGS sequence"/>
</dbReference>
<organism evidence="14 15">
    <name type="scientific">Luteibacter anthropi</name>
    <dbReference type="NCBI Taxonomy" id="564369"/>
    <lineage>
        <taxon>Bacteria</taxon>
        <taxon>Pseudomonadati</taxon>
        <taxon>Pseudomonadota</taxon>
        <taxon>Gammaproteobacteria</taxon>
        <taxon>Lysobacterales</taxon>
        <taxon>Rhodanobacteraceae</taxon>
        <taxon>Luteibacter</taxon>
    </lineage>
</organism>
<keyword evidence="8 11" id="KW-1133">Transmembrane helix</keyword>
<evidence type="ECO:0000256" key="2">
    <source>
        <dbReference type="ARBA" id="ARBA00004370"/>
    </source>
</evidence>
<dbReference type="Pfam" id="PF00512">
    <property type="entry name" value="HisKA"/>
    <property type="match status" value="1"/>
</dbReference>
<keyword evidence="6 11" id="KW-0812">Transmembrane</keyword>
<comment type="subcellular location">
    <subcellularLocation>
        <location evidence="2">Membrane</location>
    </subcellularLocation>
</comment>
<dbReference type="CDD" id="cd06225">
    <property type="entry name" value="HAMP"/>
    <property type="match status" value="1"/>
</dbReference>
<dbReference type="Pfam" id="PF00672">
    <property type="entry name" value="HAMP"/>
    <property type="match status" value="1"/>
</dbReference>
<keyword evidence="9" id="KW-0902">Two-component regulatory system</keyword>
<evidence type="ECO:0000313" key="14">
    <source>
        <dbReference type="EMBL" id="NII08351.1"/>
    </source>
</evidence>
<keyword evidence="7 14" id="KW-0418">Kinase</keyword>
<feature type="domain" description="HAMP" evidence="13">
    <location>
        <begin position="179"/>
        <end position="232"/>
    </location>
</feature>
<dbReference type="InterPro" id="IPR003594">
    <property type="entry name" value="HATPase_dom"/>
</dbReference>
<dbReference type="CDD" id="cd00082">
    <property type="entry name" value="HisKA"/>
    <property type="match status" value="1"/>
</dbReference>
<evidence type="ECO:0000256" key="8">
    <source>
        <dbReference type="ARBA" id="ARBA00022989"/>
    </source>
</evidence>
<dbReference type="PROSITE" id="PS50109">
    <property type="entry name" value="HIS_KIN"/>
    <property type="match status" value="1"/>
</dbReference>
<dbReference type="InterPro" id="IPR036097">
    <property type="entry name" value="HisK_dim/P_sf"/>
</dbReference>
<dbReference type="PRINTS" id="PR00344">
    <property type="entry name" value="BCTRLSENSOR"/>
</dbReference>
<evidence type="ECO:0000256" key="10">
    <source>
        <dbReference type="ARBA" id="ARBA00023136"/>
    </source>
</evidence>
<dbReference type="SMART" id="SM00387">
    <property type="entry name" value="HATPase_c"/>
    <property type="match status" value="1"/>
</dbReference>
<dbReference type="EC" id="2.7.13.3" evidence="3"/>
<dbReference type="EMBL" id="JAARLZ010000012">
    <property type="protein sequence ID" value="NII08351.1"/>
    <property type="molecule type" value="Genomic_DNA"/>
</dbReference>
<dbReference type="Gene3D" id="3.30.565.10">
    <property type="entry name" value="Histidine kinase-like ATPase, C-terminal domain"/>
    <property type="match status" value="1"/>
</dbReference>
<gene>
    <name evidence="14" type="ORF">HBF25_18345</name>
</gene>
<dbReference type="PANTHER" id="PTHR45436:SF8">
    <property type="entry name" value="HISTIDINE KINASE"/>
    <property type="match status" value="1"/>
</dbReference>
<evidence type="ECO:0000256" key="1">
    <source>
        <dbReference type="ARBA" id="ARBA00000085"/>
    </source>
</evidence>
<accession>A0A7X5UD75</accession>
<dbReference type="InterPro" id="IPR036890">
    <property type="entry name" value="HATPase_C_sf"/>
</dbReference>
<dbReference type="InterPro" id="IPR005467">
    <property type="entry name" value="His_kinase_dom"/>
</dbReference>
<keyword evidence="5" id="KW-0808">Transferase</keyword>
<dbReference type="Gene3D" id="1.10.287.130">
    <property type="match status" value="1"/>
</dbReference>
<dbReference type="CDD" id="cd00075">
    <property type="entry name" value="HATPase"/>
    <property type="match status" value="1"/>
</dbReference>
<keyword evidence="10 11" id="KW-0472">Membrane</keyword>
<dbReference type="RefSeq" id="WP_166951058.1">
    <property type="nucleotide sequence ID" value="NZ_CP077072.1"/>
</dbReference>
<dbReference type="InterPro" id="IPR003660">
    <property type="entry name" value="HAMP_dom"/>
</dbReference>
<evidence type="ECO:0000256" key="4">
    <source>
        <dbReference type="ARBA" id="ARBA00022553"/>
    </source>
</evidence>
<feature type="transmembrane region" description="Helical" evidence="11">
    <location>
        <begin position="14"/>
        <end position="39"/>
    </location>
</feature>
<dbReference type="SMART" id="SM00388">
    <property type="entry name" value="HisKA"/>
    <property type="match status" value="1"/>
</dbReference>
<keyword evidence="15" id="KW-1185">Reference proteome</keyword>
<evidence type="ECO:0000259" key="13">
    <source>
        <dbReference type="PROSITE" id="PS50885"/>
    </source>
</evidence>
<dbReference type="AlphaFoldDB" id="A0A7X5UD75"/>
<dbReference type="PANTHER" id="PTHR45436">
    <property type="entry name" value="SENSOR HISTIDINE KINASE YKOH"/>
    <property type="match status" value="1"/>
</dbReference>
<feature type="transmembrane region" description="Helical" evidence="11">
    <location>
        <begin position="155"/>
        <end position="177"/>
    </location>
</feature>
<evidence type="ECO:0000256" key="6">
    <source>
        <dbReference type="ARBA" id="ARBA00022692"/>
    </source>
</evidence>
<dbReference type="SUPFAM" id="SSF158472">
    <property type="entry name" value="HAMP domain-like"/>
    <property type="match status" value="1"/>
</dbReference>
<dbReference type="Gene3D" id="6.10.340.10">
    <property type="match status" value="1"/>
</dbReference>
<feature type="domain" description="Histidine kinase" evidence="12">
    <location>
        <begin position="240"/>
        <end position="455"/>
    </location>
</feature>
<dbReference type="SUPFAM" id="SSF47384">
    <property type="entry name" value="Homodimeric domain of signal transducing histidine kinase"/>
    <property type="match status" value="1"/>
</dbReference>
<dbReference type="InterPro" id="IPR050428">
    <property type="entry name" value="TCS_sensor_his_kinase"/>
</dbReference>
<comment type="catalytic activity">
    <reaction evidence="1">
        <text>ATP + protein L-histidine = ADP + protein N-phospho-L-histidine.</text>
        <dbReference type="EC" id="2.7.13.3"/>
    </reaction>
</comment>
<evidence type="ECO:0000256" key="7">
    <source>
        <dbReference type="ARBA" id="ARBA00022777"/>
    </source>
</evidence>